<evidence type="ECO:0000313" key="6">
    <source>
        <dbReference type="Proteomes" id="UP000678513"/>
    </source>
</evidence>
<evidence type="ECO:0000259" key="4">
    <source>
        <dbReference type="PROSITE" id="PS50893"/>
    </source>
</evidence>
<proteinExistence type="predicted"/>
<dbReference type="InterPro" id="IPR003439">
    <property type="entry name" value="ABC_transporter-like_ATP-bd"/>
</dbReference>
<dbReference type="InterPro" id="IPR003593">
    <property type="entry name" value="AAA+_ATPase"/>
</dbReference>
<name>A0ABX7Y5H8_9ACTN</name>
<dbReference type="GO" id="GO:0005524">
    <property type="term" value="F:ATP binding"/>
    <property type="evidence" value="ECO:0007669"/>
    <property type="project" value="UniProtKB-KW"/>
</dbReference>
<evidence type="ECO:0000313" key="5">
    <source>
        <dbReference type="EMBL" id="QUC08444.1"/>
    </source>
</evidence>
<dbReference type="RefSeq" id="WP_212324365.1">
    <property type="nucleotide sequence ID" value="NZ_AP024463.1"/>
</dbReference>
<protein>
    <submittedName>
        <fullName evidence="5">ATP-binding cassette domain-containing protein</fullName>
    </submittedName>
</protein>
<evidence type="ECO:0000256" key="1">
    <source>
        <dbReference type="ARBA" id="ARBA00022448"/>
    </source>
</evidence>
<reference evidence="5 6" key="1">
    <citation type="submission" date="2021-03" db="EMBL/GenBank/DDBJ databases">
        <title>Human Oral Microbial Genomes.</title>
        <authorList>
            <person name="Johnston C.D."/>
            <person name="Chen T."/>
            <person name="Dewhirst F.E."/>
        </authorList>
    </citation>
    <scope>NUCLEOTIDE SEQUENCE [LARGE SCALE GENOMIC DNA]</scope>
    <source>
        <strain evidence="5 6">DSMZ 100122</strain>
    </source>
</reference>
<dbReference type="PROSITE" id="PS50893">
    <property type="entry name" value="ABC_TRANSPORTER_2"/>
    <property type="match status" value="1"/>
</dbReference>
<dbReference type="PANTHER" id="PTHR42939">
    <property type="entry name" value="ABC TRANSPORTER ATP-BINDING PROTEIN ALBC-RELATED"/>
    <property type="match status" value="1"/>
</dbReference>
<organism evidence="5 6">
    <name type="scientific">Arachnia rubra</name>
    <dbReference type="NCBI Taxonomy" id="1547448"/>
    <lineage>
        <taxon>Bacteria</taxon>
        <taxon>Bacillati</taxon>
        <taxon>Actinomycetota</taxon>
        <taxon>Actinomycetes</taxon>
        <taxon>Propionibacteriales</taxon>
        <taxon>Propionibacteriaceae</taxon>
        <taxon>Arachnia</taxon>
    </lineage>
</organism>
<dbReference type="Proteomes" id="UP000678513">
    <property type="component" value="Chromosome"/>
</dbReference>
<dbReference type="InterPro" id="IPR051782">
    <property type="entry name" value="ABC_Transporter_VariousFunc"/>
</dbReference>
<keyword evidence="2" id="KW-0547">Nucleotide-binding</keyword>
<gene>
    <name evidence="5" type="ORF">J5A65_01445</name>
</gene>
<accession>A0ABX7Y5H8</accession>
<evidence type="ECO:0000256" key="3">
    <source>
        <dbReference type="ARBA" id="ARBA00022840"/>
    </source>
</evidence>
<keyword evidence="1" id="KW-0813">Transport</keyword>
<dbReference type="PANTHER" id="PTHR42939:SF1">
    <property type="entry name" value="ABC TRANSPORTER ATP-BINDING PROTEIN ALBC-RELATED"/>
    <property type="match status" value="1"/>
</dbReference>
<dbReference type="InterPro" id="IPR027417">
    <property type="entry name" value="P-loop_NTPase"/>
</dbReference>
<dbReference type="SMART" id="SM00382">
    <property type="entry name" value="AAA"/>
    <property type="match status" value="1"/>
</dbReference>
<dbReference type="SUPFAM" id="SSF52540">
    <property type="entry name" value="P-loop containing nucleoside triphosphate hydrolases"/>
    <property type="match status" value="1"/>
</dbReference>
<dbReference type="EMBL" id="CP072384">
    <property type="protein sequence ID" value="QUC08444.1"/>
    <property type="molecule type" value="Genomic_DNA"/>
</dbReference>
<evidence type="ECO:0000256" key="2">
    <source>
        <dbReference type="ARBA" id="ARBA00022741"/>
    </source>
</evidence>
<keyword evidence="6" id="KW-1185">Reference proteome</keyword>
<keyword evidence="3 5" id="KW-0067">ATP-binding</keyword>
<sequence length="295" mass="32724">MDDSFLPLVKVDALTVEREGHIVLGHINLILEGGHSYGLVGPNGSGKSTLMHVIADLIPYQGKVQRPQQVALLTSSQGHHQRRRLTDHLSILSRRSDIDVKRLPGILQTLQLAHLIHHSPRTMSLGQYRAIGLVGIFASKAPVLLLDEPFLALDSERVAGLESLINRSASEGKVVLISSHEFDPLAKVIDSLIVLQSGNVKYFGDSHSFLVRSGQIQVIVAPIDLEKFRSTVEREWSLNLEVDGSGMLRFPNRSMEEILRFCFRWNLPIRGIWEYGPELRGALAAAGIHNGIVYE</sequence>
<dbReference type="Gene3D" id="3.40.50.300">
    <property type="entry name" value="P-loop containing nucleotide triphosphate hydrolases"/>
    <property type="match status" value="1"/>
</dbReference>
<dbReference type="Pfam" id="PF00005">
    <property type="entry name" value="ABC_tran"/>
    <property type="match status" value="1"/>
</dbReference>
<feature type="domain" description="ABC transporter" evidence="4">
    <location>
        <begin position="9"/>
        <end position="222"/>
    </location>
</feature>